<dbReference type="Gene3D" id="1.10.8.1080">
    <property type="match status" value="1"/>
</dbReference>
<comment type="subunit">
    <text evidence="3">Homodimer.</text>
</comment>
<dbReference type="EMBL" id="BAAADM010000055">
    <property type="protein sequence ID" value="GAA0446908.1"/>
    <property type="molecule type" value="Genomic_DNA"/>
</dbReference>
<evidence type="ECO:0000256" key="3">
    <source>
        <dbReference type="HAMAP-Rule" id="MF_00068"/>
    </source>
</evidence>
<feature type="active site" description="Proton donor" evidence="3">
    <location>
        <position position="82"/>
    </location>
</feature>
<accession>A0ABN0ZGS1</accession>
<proteinExistence type="inferred from homology"/>
<dbReference type="InterPro" id="IPR040190">
    <property type="entry name" value="MURQ/GCKR"/>
</dbReference>
<evidence type="ECO:0000313" key="5">
    <source>
        <dbReference type="EMBL" id="GAA0446908.1"/>
    </source>
</evidence>
<dbReference type="Proteomes" id="UP001501459">
    <property type="component" value="Unassembled WGS sequence"/>
</dbReference>
<dbReference type="RefSeq" id="WP_343753919.1">
    <property type="nucleotide sequence ID" value="NZ_BAAADM010000055.1"/>
</dbReference>
<comment type="caution">
    <text evidence="5">The sequence shown here is derived from an EMBL/GenBank/DDBJ whole genome shotgun (WGS) entry which is preliminary data.</text>
</comment>
<evidence type="ECO:0000313" key="6">
    <source>
        <dbReference type="Proteomes" id="UP001501459"/>
    </source>
</evidence>
<dbReference type="InterPro" id="IPR005488">
    <property type="entry name" value="Etherase_MurQ"/>
</dbReference>
<dbReference type="PANTHER" id="PTHR10088:SF4">
    <property type="entry name" value="GLUCOKINASE REGULATORY PROTEIN"/>
    <property type="match status" value="1"/>
</dbReference>
<comment type="miscellaneous">
    <text evidence="3">A lyase-type mechanism (elimination/hydration) is suggested for the cleavage of the lactyl ether bond of MurNAc 6-phosphate, with the formation of an alpha,beta-unsaturated aldehyde intermediate with (E)-stereochemistry, followed by the syn addition of water to give product.</text>
</comment>
<dbReference type="PANTHER" id="PTHR10088">
    <property type="entry name" value="GLUCOKINASE REGULATORY PROTEIN"/>
    <property type="match status" value="1"/>
</dbReference>
<protein>
    <recommendedName>
        <fullName evidence="3">N-acetylmuramic acid 6-phosphate etherase</fullName>
        <shortName evidence="3">MurNAc-6-P etherase</shortName>
        <ecNumber evidence="3">4.2.1.126</ecNumber>
    </recommendedName>
    <alternativeName>
        <fullName evidence="3">N-acetylmuramic acid 6-phosphate hydrolase</fullName>
    </alternativeName>
    <alternativeName>
        <fullName evidence="3">N-acetylmuramic acid 6-phosphate lyase</fullName>
    </alternativeName>
</protein>
<comment type="similarity">
    <text evidence="3">Belongs to the GCKR-like family. MurNAc-6-P etherase subfamily.</text>
</comment>
<dbReference type="EC" id="4.2.1.126" evidence="3"/>
<evidence type="ECO:0000256" key="2">
    <source>
        <dbReference type="ARBA" id="ARBA00023277"/>
    </source>
</evidence>
<comment type="catalytic activity">
    <reaction evidence="3">
        <text>N-acetyl-D-muramate 6-phosphate + H2O = N-acetyl-D-glucosamine 6-phosphate + (R)-lactate</text>
        <dbReference type="Rhea" id="RHEA:26410"/>
        <dbReference type="ChEBI" id="CHEBI:15377"/>
        <dbReference type="ChEBI" id="CHEBI:16004"/>
        <dbReference type="ChEBI" id="CHEBI:57513"/>
        <dbReference type="ChEBI" id="CHEBI:58722"/>
        <dbReference type="EC" id="4.2.1.126"/>
    </reaction>
</comment>
<comment type="function">
    <text evidence="3">Specifically catalyzes the cleavage of the D-lactyl ether substituent of MurNAc 6-phosphate, producing GlcNAc 6-phosphate and D-lactate.</text>
</comment>
<dbReference type="InterPro" id="IPR046348">
    <property type="entry name" value="SIS_dom_sf"/>
</dbReference>
<gene>
    <name evidence="3 5" type="primary">murQ</name>
    <name evidence="5" type="ORF">GCM10008983_26050</name>
</gene>
<dbReference type="CDD" id="cd05007">
    <property type="entry name" value="SIS_Etherase"/>
    <property type="match status" value="1"/>
</dbReference>
<dbReference type="InterPro" id="IPR001347">
    <property type="entry name" value="SIS_dom"/>
</dbReference>
<dbReference type="PROSITE" id="PS01272">
    <property type="entry name" value="GCKR"/>
    <property type="match status" value="1"/>
</dbReference>
<dbReference type="InterPro" id="IPR005486">
    <property type="entry name" value="Glucokinase_regulatory_CS"/>
</dbReference>
<feature type="domain" description="SIS" evidence="4">
    <location>
        <begin position="54"/>
        <end position="217"/>
    </location>
</feature>
<dbReference type="NCBIfam" id="NF009222">
    <property type="entry name" value="PRK12570.1"/>
    <property type="match status" value="1"/>
</dbReference>
<keyword evidence="6" id="KW-1185">Reference proteome</keyword>
<keyword evidence="1 3" id="KW-0456">Lyase</keyword>
<dbReference type="Pfam" id="PF22645">
    <property type="entry name" value="GKRP_SIS_N"/>
    <property type="match status" value="1"/>
</dbReference>
<name>A0ABN0ZGS1_9BACI</name>
<organism evidence="5 6">
    <name type="scientific">Lentibacillus halophilus</name>
    <dbReference type="NCBI Taxonomy" id="295065"/>
    <lineage>
        <taxon>Bacteria</taxon>
        <taxon>Bacillati</taxon>
        <taxon>Bacillota</taxon>
        <taxon>Bacilli</taxon>
        <taxon>Bacillales</taxon>
        <taxon>Bacillaceae</taxon>
        <taxon>Lentibacillus</taxon>
    </lineage>
</organism>
<dbReference type="Gene3D" id="3.40.50.10490">
    <property type="entry name" value="Glucose-6-phosphate isomerase like protein, domain 1"/>
    <property type="match status" value="1"/>
</dbReference>
<dbReference type="PROSITE" id="PS51464">
    <property type="entry name" value="SIS"/>
    <property type="match status" value="1"/>
</dbReference>
<dbReference type="Pfam" id="PF20741">
    <property type="entry name" value="GKRP-like_C"/>
    <property type="match status" value="1"/>
</dbReference>
<comment type="pathway">
    <text evidence="3">Amino-sugar metabolism; N-acetylmuramate degradation.</text>
</comment>
<dbReference type="HAMAP" id="MF_00068">
    <property type="entry name" value="MurQ"/>
    <property type="match status" value="1"/>
</dbReference>
<keyword evidence="2 3" id="KW-0119">Carbohydrate metabolism</keyword>
<reference evidence="5 6" key="1">
    <citation type="journal article" date="2019" name="Int. J. Syst. Evol. Microbiol.">
        <title>The Global Catalogue of Microorganisms (GCM) 10K type strain sequencing project: providing services to taxonomists for standard genome sequencing and annotation.</title>
        <authorList>
            <consortium name="The Broad Institute Genomics Platform"/>
            <consortium name="The Broad Institute Genome Sequencing Center for Infectious Disease"/>
            <person name="Wu L."/>
            <person name="Ma J."/>
        </authorList>
    </citation>
    <scope>NUCLEOTIDE SEQUENCE [LARGE SCALE GENOMIC DNA]</scope>
    <source>
        <strain evidence="5 6">JCM 12149</strain>
    </source>
</reference>
<evidence type="ECO:0000256" key="1">
    <source>
        <dbReference type="ARBA" id="ARBA00023239"/>
    </source>
</evidence>
<sequence>MAKTLTTEMRNEKTMHLDEMSTREILHVMNDEDKTVPDAVHNEINDIEQAATTVIDSFQKGGRLIYIGAGTSGRLGILDAVECPPTFGTDQDNVQGLIAGGDNAIMKAVEGAEDDPERAKADLKAHHLNENDTVVGLAASGRTPYVIGGLDYSQAIGASTVAVSCNKNAESSRHANESIEVDVGPEILTGSTRLKAGTAQKLVLNMISTSSMIRMGKVFENLMVDVQLTNQKLMKRAKTIISVAAQVDHHTASSYLEKACHNPKLAIVMIKRQCDYDEAKQTLDQAGGFVREAIALTNKEGE</sequence>
<dbReference type="NCBIfam" id="TIGR00274">
    <property type="entry name" value="N-acetylmuramic acid 6-phosphate etherase"/>
    <property type="match status" value="1"/>
</dbReference>
<dbReference type="SUPFAM" id="SSF53697">
    <property type="entry name" value="SIS domain"/>
    <property type="match status" value="1"/>
</dbReference>
<dbReference type="NCBIfam" id="NF003915">
    <property type="entry name" value="PRK05441.1"/>
    <property type="match status" value="1"/>
</dbReference>
<feature type="active site" evidence="3">
    <location>
        <position position="113"/>
    </location>
</feature>
<evidence type="ECO:0000259" key="4">
    <source>
        <dbReference type="PROSITE" id="PS51464"/>
    </source>
</evidence>